<evidence type="ECO:0000256" key="1">
    <source>
        <dbReference type="ARBA" id="ARBA00004123"/>
    </source>
</evidence>
<evidence type="ECO:0000259" key="7">
    <source>
        <dbReference type="PROSITE" id="PS50118"/>
    </source>
</evidence>
<organism evidence="8 9">
    <name type="scientific">Collichthys lucidus</name>
    <name type="common">Big head croaker</name>
    <name type="synonym">Sciaena lucida</name>
    <dbReference type="NCBI Taxonomy" id="240159"/>
    <lineage>
        <taxon>Eukaryota</taxon>
        <taxon>Metazoa</taxon>
        <taxon>Chordata</taxon>
        <taxon>Craniata</taxon>
        <taxon>Vertebrata</taxon>
        <taxon>Euteleostomi</taxon>
        <taxon>Actinopterygii</taxon>
        <taxon>Neopterygii</taxon>
        <taxon>Teleostei</taxon>
        <taxon>Neoteleostei</taxon>
        <taxon>Acanthomorphata</taxon>
        <taxon>Eupercaria</taxon>
        <taxon>Sciaenidae</taxon>
        <taxon>Collichthys</taxon>
    </lineage>
</organism>
<dbReference type="Pfam" id="PF12336">
    <property type="entry name" value="SOXp"/>
    <property type="match status" value="1"/>
</dbReference>
<dbReference type="Proteomes" id="UP000298787">
    <property type="component" value="Chromosome 2"/>
</dbReference>
<feature type="DNA-binding region" description="HMG box" evidence="6">
    <location>
        <begin position="8"/>
        <end position="76"/>
    </location>
</feature>
<reference evidence="8 9" key="1">
    <citation type="submission" date="2019-01" db="EMBL/GenBank/DDBJ databases">
        <title>Genome Assembly of Collichthys lucidus.</title>
        <authorList>
            <person name="Cai M."/>
            <person name="Xiao S."/>
        </authorList>
    </citation>
    <scope>NUCLEOTIDE SEQUENCE [LARGE SCALE GENOMIC DNA]</scope>
    <source>
        <strain evidence="8">JT15FE1705JMU</strain>
        <tissue evidence="8">Muscle</tissue>
    </source>
</reference>
<dbReference type="InterPro" id="IPR009071">
    <property type="entry name" value="HMG_box_dom"/>
</dbReference>
<dbReference type="EMBL" id="CM014079">
    <property type="protein sequence ID" value="TKS67157.1"/>
    <property type="molecule type" value="Genomic_DNA"/>
</dbReference>
<dbReference type="GO" id="GO:0000978">
    <property type="term" value="F:RNA polymerase II cis-regulatory region sequence-specific DNA binding"/>
    <property type="evidence" value="ECO:0007669"/>
    <property type="project" value="TreeGrafter"/>
</dbReference>
<dbReference type="InterPro" id="IPR036910">
    <property type="entry name" value="HMG_box_dom_sf"/>
</dbReference>
<keyword evidence="4" id="KW-0804">Transcription</keyword>
<dbReference type="STRING" id="240159.A0A4U5TZK2"/>
<sequence length="248" mass="27127">MSKPMDHVKRPMNAFMVWSRAQRRKMAQENPKMHNSEISKRLGAEWKLLTESEKRPFIDEAKRLRAMHMKEHPDYKYRPRRKPKTLMKKDKFSFPVPYNLGEHDALKVNGLSAGALSESVLGNPDKAAAAAAAAAARVFFNPSMSTNPYSFFDLGSKMTELSPPSFPYASPLGYPPASATAFTGTGGVGGGTHTHTHSHPSPGNPGYMIPCNCTGWPSAGLQPPLAYILLPGMGKPQLEPYPAYAAAL</sequence>
<dbReference type="PANTHER" id="PTHR10270">
    <property type="entry name" value="SOX TRANSCRIPTION FACTOR"/>
    <property type="match status" value="1"/>
</dbReference>
<dbReference type="AlphaFoldDB" id="A0A4U5TZK2"/>
<feature type="domain" description="HMG box" evidence="7">
    <location>
        <begin position="8"/>
        <end position="76"/>
    </location>
</feature>
<evidence type="ECO:0000256" key="3">
    <source>
        <dbReference type="ARBA" id="ARBA00023125"/>
    </source>
</evidence>
<keyword evidence="5 6" id="KW-0539">Nucleus</keyword>
<dbReference type="SMART" id="SM00398">
    <property type="entry name" value="HMG"/>
    <property type="match status" value="1"/>
</dbReference>
<dbReference type="CDD" id="cd01388">
    <property type="entry name" value="HMG-box_SoxB"/>
    <property type="match status" value="1"/>
</dbReference>
<accession>A0A4U5TZK2</accession>
<dbReference type="OrthoDB" id="6247875at2759"/>
<dbReference type="GO" id="GO:0000122">
    <property type="term" value="P:negative regulation of transcription by RNA polymerase II"/>
    <property type="evidence" value="ECO:0007669"/>
    <property type="project" value="TreeGrafter"/>
</dbReference>
<dbReference type="SUPFAM" id="SSF47095">
    <property type="entry name" value="HMG-box"/>
    <property type="match status" value="1"/>
</dbReference>
<keyword evidence="3 6" id="KW-0238">DNA-binding</keyword>
<evidence type="ECO:0000313" key="8">
    <source>
        <dbReference type="EMBL" id="TKS67157.1"/>
    </source>
</evidence>
<dbReference type="Pfam" id="PF00505">
    <property type="entry name" value="HMG_box"/>
    <property type="match status" value="1"/>
</dbReference>
<proteinExistence type="predicted"/>
<dbReference type="GO" id="GO:0001228">
    <property type="term" value="F:DNA-binding transcription activator activity, RNA polymerase II-specific"/>
    <property type="evidence" value="ECO:0007669"/>
    <property type="project" value="TreeGrafter"/>
</dbReference>
<gene>
    <name evidence="8" type="ORF">D9C73_001520</name>
</gene>
<evidence type="ECO:0000256" key="5">
    <source>
        <dbReference type="ARBA" id="ARBA00023242"/>
    </source>
</evidence>
<dbReference type="GO" id="GO:0005634">
    <property type="term" value="C:nucleus"/>
    <property type="evidence" value="ECO:0007669"/>
    <property type="project" value="UniProtKB-SubCell"/>
</dbReference>
<dbReference type="GO" id="GO:0030182">
    <property type="term" value="P:neuron differentiation"/>
    <property type="evidence" value="ECO:0007669"/>
    <property type="project" value="TreeGrafter"/>
</dbReference>
<dbReference type="PANTHER" id="PTHR10270:SF313">
    <property type="entry name" value="TRANSCRIPTION FACTOR SOX-21"/>
    <property type="match status" value="1"/>
</dbReference>
<comment type="subcellular location">
    <subcellularLocation>
        <location evidence="1">Nucleus</location>
    </subcellularLocation>
</comment>
<dbReference type="PROSITE" id="PS50118">
    <property type="entry name" value="HMG_BOX_2"/>
    <property type="match status" value="1"/>
</dbReference>
<evidence type="ECO:0000313" key="9">
    <source>
        <dbReference type="Proteomes" id="UP000298787"/>
    </source>
</evidence>
<protein>
    <submittedName>
        <fullName evidence="8">Transcription factor</fullName>
    </submittedName>
</protein>
<evidence type="ECO:0000256" key="4">
    <source>
        <dbReference type="ARBA" id="ARBA00023163"/>
    </source>
</evidence>
<evidence type="ECO:0000256" key="6">
    <source>
        <dbReference type="PROSITE-ProRule" id="PRU00267"/>
    </source>
</evidence>
<dbReference type="InterPro" id="IPR022097">
    <property type="entry name" value="SOX_fam"/>
</dbReference>
<dbReference type="Gene3D" id="1.10.30.10">
    <property type="entry name" value="High mobility group box domain"/>
    <property type="match status" value="1"/>
</dbReference>
<name>A0A4U5TZK2_COLLU</name>
<dbReference type="FunFam" id="1.10.30.10:FF:000002">
    <property type="entry name" value="transcription factor Sox-2"/>
    <property type="match status" value="1"/>
</dbReference>
<dbReference type="InterPro" id="IPR050140">
    <property type="entry name" value="SRY-related_HMG-box_TF-like"/>
</dbReference>
<keyword evidence="9" id="KW-1185">Reference proteome</keyword>
<keyword evidence="2" id="KW-0805">Transcription regulation</keyword>
<evidence type="ECO:0000256" key="2">
    <source>
        <dbReference type="ARBA" id="ARBA00023015"/>
    </source>
</evidence>
<dbReference type="GO" id="GO:0007420">
    <property type="term" value="P:brain development"/>
    <property type="evidence" value="ECO:0007669"/>
    <property type="project" value="TreeGrafter"/>
</dbReference>